<keyword evidence="1" id="KW-1133">Transmembrane helix</keyword>
<comment type="caution">
    <text evidence="2">The sequence shown here is derived from an EMBL/GenBank/DDBJ whole genome shotgun (WGS) entry which is preliminary data.</text>
</comment>
<sequence>MNGKYNSLGEARRGGAAAAETCVDGCEWRGGRTISPSEVQQTVCSVTGKMANRKAAHEVLVERRVLMAVTVFLLVGLLLWLVAISTDYWGIVDGGKGIYNTKNKRYFLRANTGIWRSCRMAYLNKTKEIVIGTL</sequence>
<keyword evidence="1" id="KW-0812">Transmembrane</keyword>
<keyword evidence="3" id="KW-1185">Reference proteome</keyword>
<dbReference type="EMBL" id="JAWQEG010001953">
    <property type="protein sequence ID" value="KAK3875531.1"/>
    <property type="molecule type" value="Genomic_DNA"/>
</dbReference>
<evidence type="ECO:0000313" key="2">
    <source>
        <dbReference type="EMBL" id="KAK3875531.1"/>
    </source>
</evidence>
<name>A0AAE1FKX3_PETCI</name>
<gene>
    <name evidence="2" type="ORF">Pcinc_019580</name>
</gene>
<evidence type="ECO:0000313" key="3">
    <source>
        <dbReference type="Proteomes" id="UP001286313"/>
    </source>
</evidence>
<proteinExistence type="predicted"/>
<evidence type="ECO:0000256" key="1">
    <source>
        <dbReference type="SAM" id="Phobius"/>
    </source>
</evidence>
<dbReference type="Proteomes" id="UP001286313">
    <property type="component" value="Unassembled WGS sequence"/>
</dbReference>
<reference evidence="2" key="1">
    <citation type="submission" date="2023-10" db="EMBL/GenBank/DDBJ databases">
        <title>Genome assemblies of two species of porcelain crab, Petrolisthes cinctipes and Petrolisthes manimaculis (Anomura: Porcellanidae).</title>
        <authorList>
            <person name="Angst P."/>
        </authorList>
    </citation>
    <scope>NUCLEOTIDE SEQUENCE</scope>
    <source>
        <strain evidence="2">PB745_01</strain>
        <tissue evidence="2">Gill</tissue>
    </source>
</reference>
<dbReference type="AlphaFoldDB" id="A0AAE1FKX3"/>
<accession>A0AAE1FKX3</accession>
<protein>
    <submittedName>
        <fullName evidence="2">Uncharacterized protein</fullName>
    </submittedName>
</protein>
<dbReference type="Gene3D" id="1.20.140.150">
    <property type="match status" value="1"/>
</dbReference>
<organism evidence="2 3">
    <name type="scientific">Petrolisthes cinctipes</name>
    <name type="common">Flat porcelain crab</name>
    <dbReference type="NCBI Taxonomy" id="88211"/>
    <lineage>
        <taxon>Eukaryota</taxon>
        <taxon>Metazoa</taxon>
        <taxon>Ecdysozoa</taxon>
        <taxon>Arthropoda</taxon>
        <taxon>Crustacea</taxon>
        <taxon>Multicrustacea</taxon>
        <taxon>Malacostraca</taxon>
        <taxon>Eumalacostraca</taxon>
        <taxon>Eucarida</taxon>
        <taxon>Decapoda</taxon>
        <taxon>Pleocyemata</taxon>
        <taxon>Anomura</taxon>
        <taxon>Galatheoidea</taxon>
        <taxon>Porcellanidae</taxon>
        <taxon>Petrolisthes</taxon>
    </lineage>
</organism>
<feature type="transmembrane region" description="Helical" evidence="1">
    <location>
        <begin position="65"/>
        <end position="84"/>
    </location>
</feature>
<keyword evidence="1" id="KW-0472">Membrane</keyword>